<dbReference type="Pfam" id="PF14262">
    <property type="entry name" value="Cthe_2159"/>
    <property type="match status" value="1"/>
</dbReference>
<keyword evidence="1" id="KW-0732">Signal</keyword>
<proteinExistence type="predicted"/>
<protein>
    <submittedName>
        <fullName evidence="2">Carbohydrate-binding domain-containing protein</fullName>
    </submittedName>
</protein>
<evidence type="ECO:0000313" key="3">
    <source>
        <dbReference type="Proteomes" id="UP000823851"/>
    </source>
</evidence>
<evidence type="ECO:0000256" key="1">
    <source>
        <dbReference type="SAM" id="SignalP"/>
    </source>
</evidence>
<dbReference type="EMBL" id="DWUW01000080">
    <property type="protein sequence ID" value="HJD30846.1"/>
    <property type="molecule type" value="Genomic_DNA"/>
</dbReference>
<name>A0A9D2QZF0_9FIRM</name>
<feature type="chain" id="PRO_5039129907" evidence="1">
    <location>
        <begin position="22"/>
        <end position="463"/>
    </location>
</feature>
<evidence type="ECO:0000313" key="2">
    <source>
        <dbReference type="EMBL" id="HJD30846.1"/>
    </source>
</evidence>
<gene>
    <name evidence="2" type="ORF">H9912_02785</name>
</gene>
<accession>A0A9D2QZF0</accession>
<feature type="signal peptide" evidence="1">
    <location>
        <begin position="1"/>
        <end position="21"/>
    </location>
</feature>
<dbReference type="Proteomes" id="UP000823851">
    <property type="component" value="Unassembled WGS sequence"/>
</dbReference>
<reference evidence="2" key="2">
    <citation type="submission" date="2021-04" db="EMBL/GenBank/DDBJ databases">
        <authorList>
            <person name="Gilroy R."/>
        </authorList>
    </citation>
    <scope>NUCLEOTIDE SEQUENCE</scope>
    <source>
        <strain evidence="2">ChiHjej8B7-25341</strain>
    </source>
</reference>
<dbReference type="InterPro" id="IPR025584">
    <property type="entry name" value="Cthe_2159"/>
</dbReference>
<organism evidence="2 3">
    <name type="scientific">Candidatus Eisenbergiella stercorigallinarum</name>
    <dbReference type="NCBI Taxonomy" id="2838557"/>
    <lineage>
        <taxon>Bacteria</taxon>
        <taxon>Bacillati</taxon>
        <taxon>Bacillota</taxon>
        <taxon>Clostridia</taxon>
        <taxon>Lachnospirales</taxon>
        <taxon>Lachnospiraceae</taxon>
        <taxon>Eisenbergiella</taxon>
    </lineage>
</organism>
<comment type="caution">
    <text evidence="2">The sequence shown here is derived from an EMBL/GenBank/DDBJ whole genome shotgun (WGS) entry which is preliminary data.</text>
</comment>
<reference evidence="2" key="1">
    <citation type="journal article" date="2021" name="PeerJ">
        <title>Extensive microbial diversity within the chicken gut microbiome revealed by metagenomics and culture.</title>
        <authorList>
            <person name="Gilroy R."/>
            <person name="Ravi A."/>
            <person name="Getino M."/>
            <person name="Pursley I."/>
            <person name="Horton D.L."/>
            <person name="Alikhan N.F."/>
            <person name="Baker D."/>
            <person name="Gharbi K."/>
            <person name="Hall N."/>
            <person name="Watson M."/>
            <person name="Adriaenssens E.M."/>
            <person name="Foster-Nyarko E."/>
            <person name="Jarju S."/>
            <person name="Secka A."/>
            <person name="Antonio M."/>
            <person name="Oren A."/>
            <person name="Chaudhuri R.R."/>
            <person name="La Ragione R."/>
            <person name="Hildebrand F."/>
            <person name="Pallen M.J."/>
        </authorList>
    </citation>
    <scope>NUCLEOTIDE SEQUENCE</scope>
    <source>
        <strain evidence="2">ChiHjej8B7-25341</strain>
    </source>
</reference>
<dbReference type="AlphaFoldDB" id="A0A9D2QZF0"/>
<sequence>MKTGILAAAAFCLTLFLVCCALPAGGTVTGKETRIELGRETNRILGPGAEESGRRIVISEGGSYRVTGSLTGGQLYVDAPGKEVALILDGASIIKDGDAAIYVNGAAQTEIWLEEGTENLLQSREDPEKAPEENAEDAVIFSESSLTVGGTGALTVTGETGHGLQSRRSLFLTGGTITAETRKDGFKAEETLSVAGGSILARCGEKGFQTDESLEISGGTVRTETGDDAFHSNRYARISGGTLRIDTVEKGIHADQELTVDGGTVRVMDSVEGLEANQVRITGGELSIVASDDGINANGEPEGKGEKRVLPCLYISGGSIFIDADGDGVDSNGDLIFEGGTTVIFGPEDDLNGALDYGSENGGDCIVNGGTVLAAGSSGMAVTFSENSRQPSFLCFLDFVYGPGEEIRISDETGRLLFSGTAVKRGSSVVFTSPDLETGVSCLLEIGGRTREIAMRSNAVTER</sequence>